<evidence type="ECO:0000313" key="2">
    <source>
        <dbReference type="EMBL" id="CEO56754.1"/>
    </source>
</evidence>
<dbReference type="EMBL" id="CDPU01000074">
    <property type="protein sequence ID" value="CEO56754.1"/>
    <property type="molecule type" value="Genomic_DNA"/>
</dbReference>
<dbReference type="Gene3D" id="3.40.50.880">
    <property type="match status" value="1"/>
</dbReference>
<evidence type="ECO:0000259" key="1">
    <source>
        <dbReference type="Pfam" id="PF00117"/>
    </source>
</evidence>
<dbReference type="GO" id="GO:0005634">
    <property type="term" value="C:nucleus"/>
    <property type="evidence" value="ECO:0007669"/>
    <property type="project" value="TreeGrafter"/>
</dbReference>
<proteinExistence type="predicted"/>
<gene>
    <name evidence="2" type="ORF">BN869_000012812_1</name>
</gene>
<dbReference type="PROSITE" id="PS51273">
    <property type="entry name" value="GATASE_TYPE_1"/>
    <property type="match status" value="1"/>
</dbReference>
<feature type="domain" description="Glutamine amidotransferase" evidence="1">
    <location>
        <begin position="31"/>
        <end position="203"/>
    </location>
</feature>
<dbReference type="PANTHER" id="PTHR42695">
    <property type="entry name" value="GLUTAMINE AMIDOTRANSFERASE YLR126C-RELATED"/>
    <property type="match status" value="1"/>
</dbReference>
<dbReference type="PANTHER" id="PTHR42695:SF5">
    <property type="entry name" value="GLUTAMINE AMIDOTRANSFERASE YLR126C-RELATED"/>
    <property type="match status" value="1"/>
</dbReference>
<dbReference type="AlphaFoldDB" id="A0A0B7KHZ7"/>
<dbReference type="InterPro" id="IPR044992">
    <property type="entry name" value="ChyE-like"/>
</dbReference>
<name>A0A0B7KHZ7_BIOOC</name>
<reference evidence="2" key="1">
    <citation type="submission" date="2015-01" db="EMBL/GenBank/DDBJ databases">
        <authorList>
            <person name="Durling Mikael"/>
        </authorList>
    </citation>
    <scope>NUCLEOTIDE SEQUENCE</scope>
</reference>
<dbReference type="GO" id="GO:0005829">
    <property type="term" value="C:cytosol"/>
    <property type="evidence" value="ECO:0007669"/>
    <property type="project" value="TreeGrafter"/>
</dbReference>
<organism evidence="2">
    <name type="scientific">Bionectria ochroleuca</name>
    <name type="common">Gliocladium roseum</name>
    <dbReference type="NCBI Taxonomy" id="29856"/>
    <lineage>
        <taxon>Eukaryota</taxon>
        <taxon>Fungi</taxon>
        <taxon>Dikarya</taxon>
        <taxon>Ascomycota</taxon>
        <taxon>Pezizomycotina</taxon>
        <taxon>Sordariomycetes</taxon>
        <taxon>Hypocreomycetidae</taxon>
        <taxon>Hypocreales</taxon>
        <taxon>Bionectriaceae</taxon>
        <taxon>Clonostachys</taxon>
    </lineage>
</organism>
<dbReference type="CDD" id="cd01741">
    <property type="entry name" value="GATase1_1"/>
    <property type="match status" value="1"/>
</dbReference>
<dbReference type="SUPFAM" id="SSF52317">
    <property type="entry name" value="Class I glutamine amidotransferase-like"/>
    <property type="match status" value="1"/>
</dbReference>
<dbReference type="InterPro" id="IPR029062">
    <property type="entry name" value="Class_I_gatase-like"/>
</dbReference>
<sequence length="250" mass="27586">MSRKFHIAVLECDTPVPAVKNTRGSYGEIFESLLKKGLQELNPPHNIAPVVTKWDVVASQEYPNLHEVDAILISGSKHTAFKDDEWIVSLVAYVKSFLETVNKPAVGICFGHQIIGRALGAKVGVSSGGWEISVENIDLTSNGEKLLGSRTLNLHQMHRDAVLEVPQGVLNLGSSPKCEIQGLYKPGRVLSFQAHPEFDSEIMSEILKMRHSQNVFNDSMYEDGSLRANNKHDGVVVSALIWKFVLGQLD</sequence>
<protein>
    <recommendedName>
        <fullName evidence="1">Glutamine amidotransferase domain-containing protein</fullName>
    </recommendedName>
</protein>
<accession>A0A0B7KHZ7</accession>
<dbReference type="Pfam" id="PF00117">
    <property type="entry name" value="GATase"/>
    <property type="match status" value="1"/>
</dbReference>
<dbReference type="InterPro" id="IPR017926">
    <property type="entry name" value="GATASE"/>
</dbReference>